<dbReference type="Pfam" id="PF00254">
    <property type="entry name" value="FKBP_C"/>
    <property type="match status" value="1"/>
</dbReference>
<dbReference type="InterPro" id="IPR046357">
    <property type="entry name" value="PPIase_dom_sf"/>
</dbReference>
<dbReference type="PANTHER" id="PTHR43811">
    <property type="entry name" value="FKBP-TYPE PEPTIDYL-PROLYL CIS-TRANS ISOMERASE FKPA"/>
    <property type="match status" value="1"/>
</dbReference>
<evidence type="ECO:0000256" key="1">
    <source>
        <dbReference type="ARBA" id="ARBA00000971"/>
    </source>
</evidence>
<keyword evidence="3 5" id="KW-0697">Rotamase</keyword>
<evidence type="ECO:0000313" key="8">
    <source>
        <dbReference type="EMBL" id="CAE7382380.1"/>
    </source>
</evidence>
<dbReference type="PROSITE" id="PS50059">
    <property type="entry name" value="FKBP_PPIASE"/>
    <property type="match status" value="1"/>
</dbReference>
<dbReference type="EMBL" id="CAJNDS010002227">
    <property type="protein sequence ID" value="CAE7382380.1"/>
    <property type="molecule type" value="Genomic_DNA"/>
</dbReference>
<dbReference type="GO" id="GO:0006457">
    <property type="term" value="P:protein folding"/>
    <property type="evidence" value="ECO:0007669"/>
    <property type="project" value="InterPro"/>
</dbReference>
<dbReference type="InterPro" id="IPR001179">
    <property type="entry name" value="PPIase_FKBP_dom"/>
</dbReference>
<dbReference type="GO" id="GO:0003755">
    <property type="term" value="F:peptidyl-prolyl cis-trans isomerase activity"/>
    <property type="evidence" value="ECO:0007669"/>
    <property type="project" value="UniProtKB-KW"/>
</dbReference>
<evidence type="ECO:0000259" key="7">
    <source>
        <dbReference type="PROSITE" id="PS50059"/>
    </source>
</evidence>
<gene>
    <name evidence="8" type="primary">MIP</name>
    <name evidence="8" type="ORF">SNAT2548_LOCUS20869</name>
</gene>
<dbReference type="AlphaFoldDB" id="A0A812QFX7"/>
<evidence type="ECO:0000256" key="3">
    <source>
        <dbReference type="ARBA" id="ARBA00023110"/>
    </source>
</evidence>
<protein>
    <recommendedName>
        <fullName evidence="2 5">peptidylprolyl isomerase</fullName>
        <ecNumber evidence="2 5">5.2.1.8</ecNumber>
    </recommendedName>
</protein>
<organism evidence="8 9">
    <name type="scientific">Symbiodinium natans</name>
    <dbReference type="NCBI Taxonomy" id="878477"/>
    <lineage>
        <taxon>Eukaryota</taxon>
        <taxon>Sar</taxon>
        <taxon>Alveolata</taxon>
        <taxon>Dinophyceae</taxon>
        <taxon>Suessiales</taxon>
        <taxon>Symbiodiniaceae</taxon>
        <taxon>Symbiodinium</taxon>
    </lineage>
</organism>
<feature type="signal peptide" evidence="6">
    <location>
        <begin position="1"/>
        <end position="16"/>
    </location>
</feature>
<dbReference type="Pfam" id="PF01346">
    <property type="entry name" value="FKBP_N"/>
    <property type="match status" value="1"/>
</dbReference>
<keyword evidence="9" id="KW-1185">Reference proteome</keyword>
<accession>A0A812QFX7</accession>
<evidence type="ECO:0000256" key="4">
    <source>
        <dbReference type="ARBA" id="ARBA00023235"/>
    </source>
</evidence>
<dbReference type="Proteomes" id="UP000604046">
    <property type="component" value="Unassembled WGS sequence"/>
</dbReference>
<evidence type="ECO:0000256" key="6">
    <source>
        <dbReference type="SAM" id="SignalP"/>
    </source>
</evidence>
<reference evidence="8" key="1">
    <citation type="submission" date="2021-02" db="EMBL/GenBank/DDBJ databases">
        <authorList>
            <person name="Dougan E. K."/>
            <person name="Rhodes N."/>
            <person name="Thang M."/>
            <person name="Chan C."/>
        </authorList>
    </citation>
    <scope>NUCLEOTIDE SEQUENCE</scope>
</reference>
<dbReference type="Gene3D" id="3.10.50.40">
    <property type="match status" value="1"/>
</dbReference>
<dbReference type="PANTHER" id="PTHR43811:SF19">
    <property type="entry name" value="39 KDA FK506-BINDING NUCLEAR PROTEIN"/>
    <property type="match status" value="1"/>
</dbReference>
<comment type="catalytic activity">
    <reaction evidence="1 5">
        <text>[protein]-peptidylproline (omega=180) = [protein]-peptidylproline (omega=0)</text>
        <dbReference type="Rhea" id="RHEA:16237"/>
        <dbReference type="Rhea" id="RHEA-COMP:10747"/>
        <dbReference type="Rhea" id="RHEA-COMP:10748"/>
        <dbReference type="ChEBI" id="CHEBI:83833"/>
        <dbReference type="ChEBI" id="CHEBI:83834"/>
        <dbReference type="EC" id="5.2.1.8"/>
    </reaction>
</comment>
<dbReference type="InterPro" id="IPR000774">
    <property type="entry name" value="PPIase_FKBP_N"/>
</dbReference>
<keyword evidence="4 5" id="KW-0413">Isomerase</keyword>
<feature type="chain" id="PRO_5032471623" description="peptidylprolyl isomerase" evidence="6">
    <location>
        <begin position="17"/>
        <end position="232"/>
    </location>
</feature>
<dbReference type="OrthoDB" id="1902587at2759"/>
<comment type="caution">
    <text evidence="8">The sequence shown here is derived from an EMBL/GenBank/DDBJ whole genome shotgun (WGS) entry which is preliminary data.</text>
</comment>
<dbReference type="EC" id="5.2.1.8" evidence="2 5"/>
<evidence type="ECO:0000313" key="9">
    <source>
        <dbReference type="Proteomes" id="UP000604046"/>
    </source>
</evidence>
<dbReference type="SUPFAM" id="SSF54534">
    <property type="entry name" value="FKBP-like"/>
    <property type="match status" value="1"/>
</dbReference>
<proteinExistence type="predicted"/>
<evidence type="ECO:0000256" key="5">
    <source>
        <dbReference type="PROSITE-ProRule" id="PRU00277"/>
    </source>
</evidence>
<keyword evidence="6" id="KW-0732">Signal</keyword>
<feature type="domain" description="PPIase FKBP-type" evidence="7">
    <location>
        <begin position="59"/>
        <end position="157"/>
    </location>
</feature>
<name>A0A812QFX7_9DINO</name>
<sequence>MKCFAALAVVLPCALAGTNEVGKKFLEENAKREGVVTLPSGLQYKVLREGHGEKSPLVGTPCECHYAGTTPSLTPDAIEKEEGEWAEFDSSYKRGSPTTFAPNQVIKGWTEAMQLMVEGDKWQMYIPSELGYGDGGSGAKIKGGDVLIFNMEIMKIKGDSKPADRCDIETLKGCSDKAKTYIEKQNKLTADKRKAELKRLEGMKGNDMKEDNKNWLMSRIGLLKKLTTKDEL</sequence>
<evidence type="ECO:0000256" key="2">
    <source>
        <dbReference type="ARBA" id="ARBA00013194"/>
    </source>
</evidence>